<evidence type="ECO:0000256" key="1">
    <source>
        <dbReference type="SAM" id="MobiDB-lite"/>
    </source>
</evidence>
<dbReference type="AlphaFoldDB" id="A0A3D9LFE2"/>
<feature type="transmembrane region" description="Helical" evidence="2">
    <location>
        <begin position="6"/>
        <end position="24"/>
    </location>
</feature>
<gene>
    <name evidence="3" type="ORF">C8E99_2959</name>
</gene>
<dbReference type="EMBL" id="QREH01000001">
    <property type="protein sequence ID" value="REE05098.1"/>
    <property type="molecule type" value="Genomic_DNA"/>
</dbReference>
<feature type="region of interest" description="Disordered" evidence="1">
    <location>
        <begin position="120"/>
        <end position="146"/>
    </location>
</feature>
<reference evidence="3 4" key="1">
    <citation type="submission" date="2018-07" db="EMBL/GenBank/DDBJ databases">
        <title>Sequencing the genomes of 1000 actinobacteria strains.</title>
        <authorList>
            <person name="Klenk H.-P."/>
        </authorList>
    </citation>
    <scope>NUCLEOTIDE SEQUENCE [LARGE SCALE GENOMIC DNA]</scope>
    <source>
        <strain evidence="3 4">DSM 14442</strain>
    </source>
</reference>
<name>A0A3D9LFE2_9MICC</name>
<evidence type="ECO:0000313" key="3">
    <source>
        <dbReference type="EMBL" id="REE05098.1"/>
    </source>
</evidence>
<feature type="compositionally biased region" description="Low complexity" evidence="1">
    <location>
        <begin position="30"/>
        <end position="41"/>
    </location>
</feature>
<evidence type="ECO:0000256" key="2">
    <source>
        <dbReference type="SAM" id="Phobius"/>
    </source>
</evidence>
<feature type="compositionally biased region" description="Polar residues" evidence="1">
    <location>
        <begin position="126"/>
        <end position="141"/>
    </location>
</feature>
<proteinExistence type="predicted"/>
<keyword evidence="2" id="KW-0812">Transmembrane</keyword>
<accession>A0A3D9LFE2</accession>
<comment type="caution">
    <text evidence="3">The sequence shown here is derived from an EMBL/GenBank/DDBJ whole genome shotgun (WGS) entry which is preliminary data.</text>
</comment>
<dbReference type="RefSeq" id="WP_115932933.1">
    <property type="nucleotide sequence ID" value="NZ_QREH01000001.1"/>
</dbReference>
<feature type="region of interest" description="Disordered" evidence="1">
    <location>
        <begin position="30"/>
        <end position="66"/>
    </location>
</feature>
<dbReference type="Proteomes" id="UP000256727">
    <property type="component" value="Unassembled WGS sequence"/>
</dbReference>
<organism evidence="3 4">
    <name type="scientific">Citricoccus muralis</name>
    <dbReference type="NCBI Taxonomy" id="169134"/>
    <lineage>
        <taxon>Bacteria</taxon>
        <taxon>Bacillati</taxon>
        <taxon>Actinomycetota</taxon>
        <taxon>Actinomycetes</taxon>
        <taxon>Micrococcales</taxon>
        <taxon>Micrococcaceae</taxon>
        <taxon>Citricoccus</taxon>
    </lineage>
</organism>
<sequence>MEYLVPVLILVVVAAVVGGGAWVLSRRAASGSTSSGTSSGKSGHRPRRGSLAGRISSENAKVASNRMDQAAHREVYRLIAAGRTAEAVTAYRRSTGLGTFEAMMDIQALATYPQMWTKPAAEGTTPAASPTAVNPAESSGTRVPPADIADATDLVVPEDWLEESLPADRPFELEVVRDETTVRVSSDDLPPYLRDQLTALVRDGRVEDAALELSAHTVLTAEEALQFLHILQREQGQED</sequence>
<protein>
    <submittedName>
        <fullName evidence="3">Uncharacterized protein</fullName>
    </submittedName>
</protein>
<keyword evidence="4" id="KW-1185">Reference proteome</keyword>
<keyword evidence="2" id="KW-1133">Transmembrane helix</keyword>
<dbReference type="OrthoDB" id="4966782at2"/>
<evidence type="ECO:0000313" key="4">
    <source>
        <dbReference type="Proteomes" id="UP000256727"/>
    </source>
</evidence>
<keyword evidence="2" id="KW-0472">Membrane</keyword>